<sequence>MAATKISLTLWIDKKRNRVLFAEAGKDFVDLLLQVLSLPIITVAGFLKAEDHTAGCLQSVYESIENLIDTNFFQRGVSKDLVLKPKLVMSGATDSLLLPRVESYTISNFYRCGNFHCGGYDLYQIPAASTIMCKRCGSLLSKSVVNVEELISANMESSRFNFVKESVAYMVMDDLKIKPMSANTFVTLLNEYNLKDLGAIEEKVVALGMDECVQLLKAALQSKTALTDVFLPRSETEEESSKTSGTSEAPKEGSSVFLPD</sequence>
<gene>
    <name evidence="2" type="ORF">F2P56_017738</name>
</gene>
<reference evidence="2" key="1">
    <citation type="submission" date="2015-10" db="EMBL/GenBank/DDBJ databases">
        <authorList>
            <person name="Martinez-Garcia P.J."/>
            <person name="Crepeau M.W."/>
            <person name="Puiu D."/>
            <person name="Gonzalez-Ibeas D."/>
            <person name="Whalen J."/>
            <person name="Stevens K."/>
            <person name="Paul R."/>
            <person name="Butterfield T."/>
            <person name="Britton M."/>
            <person name="Reagan R."/>
            <person name="Chakraborty S."/>
            <person name="Walawage S.L."/>
            <person name="Vasquez-Gross H.A."/>
            <person name="Cardeno C."/>
            <person name="Famula R."/>
            <person name="Pratt K."/>
            <person name="Kuruganti S."/>
            <person name="Aradhya M.K."/>
            <person name="Leslie C.A."/>
            <person name="Dandekar A.M."/>
            <person name="Salzberg S.L."/>
            <person name="Wegrzyn J.L."/>
            <person name="Langley C.H."/>
            <person name="Neale D.B."/>
        </authorList>
    </citation>
    <scope>NUCLEOTIDE SEQUENCE</scope>
    <source>
        <tissue evidence="2">Leaves</tissue>
    </source>
</reference>
<evidence type="ECO:0008006" key="4">
    <source>
        <dbReference type="Google" id="ProtNLM"/>
    </source>
</evidence>
<evidence type="ECO:0000313" key="2">
    <source>
        <dbReference type="EMBL" id="KAF5461661.1"/>
    </source>
</evidence>
<dbReference type="AlphaFoldDB" id="A0A833U7A0"/>
<name>A0A833U7A0_JUGRE</name>
<proteinExistence type="predicted"/>
<evidence type="ECO:0000313" key="3">
    <source>
        <dbReference type="Proteomes" id="UP000619265"/>
    </source>
</evidence>
<dbReference type="InterPro" id="IPR007750">
    <property type="entry name" value="DUF674"/>
</dbReference>
<dbReference type="PANTHER" id="PTHR33103">
    <property type="entry name" value="OS01G0153900 PROTEIN"/>
    <property type="match status" value="1"/>
</dbReference>
<feature type="region of interest" description="Disordered" evidence="1">
    <location>
        <begin position="231"/>
        <end position="260"/>
    </location>
</feature>
<evidence type="ECO:0000256" key="1">
    <source>
        <dbReference type="SAM" id="MobiDB-lite"/>
    </source>
</evidence>
<reference evidence="2" key="2">
    <citation type="submission" date="2020-03" db="EMBL/GenBank/DDBJ databases">
        <title>Walnut 2.0.</title>
        <authorList>
            <person name="Marrano A."/>
            <person name="Britton M."/>
            <person name="Zimin A.V."/>
            <person name="Zaini P.A."/>
            <person name="Workman R."/>
            <person name="Puiu D."/>
            <person name="Bianco L."/>
            <person name="Allen B.J."/>
            <person name="Troggio M."/>
            <person name="Leslie C.A."/>
            <person name="Timp W."/>
            <person name="Dendekar A."/>
            <person name="Salzberg S.L."/>
            <person name="Neale D.B."/>
        </authorList>
    </citation>
    <scope>NUCLEOTIDE SEQUENCE</scope>
    <source>
        <tissue evidence="2">Leaves</tissue>
    </source>
</reference>
<protein>
    <recommendedName>
        <fullName evidence="4">DUF674 domain-containing protein</fullName>
    </recommendedName>
</protein>
<comment type="caution">
    <text evidence="2">The sequence shown here is derived from an EMBL/GenBank/DDBJ whole genome shotgun (WGS) entry which is preliminary data.</text>
</comment>
<dbReference type="PANTHER" id="PTHR33103:SF114">
    <property type="entry name" value="DUF674 DOMAIN-CONTAINING PROTEIN"/>
    <property type="match status" value="1"/>
</dbReference>
<dbReference type="Proteomes" id="UP000619265">
    <property type="component" value="Unassembled WGS sequence"/>
</dbReference>
<organism evidence="2 3">
    <name type="scientific">Juglans regia</name>
    <name type="common">English walnut</name>
    <dbReference type="NCBI Taxonomy" id="51240"/>
    <lineage>
        <taxon>Eukaryota</taxon>
        <taxon>Viridiplantae</taxon>
        <taxon>Streptophyta</taxon>
        <taxon>Embryophyta</taxon>
        <taxon>Tracheophyta</taxon>
        <taxon>Spermatophyta</taxon>
        <taxon>Magnoliopsida</taxon>
        <taxon>eudicotyledons</taxon>
        <taxon>Gunneridae</taxon>
        <taxon>Pentapetalae</taxon>
        <taxon>rosids</taxon>
        <taxon>fabids</taxon>
        <taxon>Fagales</taxon>
        <taxon>Juglandaceae</taxon>
        <taxon>Juglans</taxon>
    </lineage>
</organism>
<dbReference type="Pfam" id="PF05056">
    <property type="entry name" value="DUF674"/>
    <property type="match status" value="1"/>
</dbReference>
<dbReference type="Gramene" id="Jr08_03960_p1">
    <property type="protein sequence ID" value="cds.Jr08_03960_p1"/>
    <property type="gene ID" value="Jr08_03960"/>
</dbReference>
<accession>A0A833U7A0</accession>
<dbReference type="EMBL" id="LIHL02000008">
    <property type="protein sequence ID" value="KAF5461661.1"/>
    <property type="molecule type" value="Genomic_DNA"/>
</dbReference>